<evidence type="ECO:0000313" key="1">
    <source>
        <dbReference type="EMBL" id="WNM61012.1"/>
    </source>
</evidence>
<dbReference type="Proteomes" id="UP001302494">
    <property type="component" value="Chromosome"/>
</dbReference>
<gene>
    <name evidence="1" type="ORF">PQG83_14765</name>
</gene>
<keyword evidence="2" id="KW-1185">Reference proteome</keyword>
<dbReference type="SUPFAM" id="SSF56925">
    <property type="entry name" value="OMPA-like"/>
    <property type="match status" value="1"/>
</dbReference>
<dbReference type="EMBL" id="CP116968">
    <property type="protein sequence ID" value="WNM61012.1"/>
    <property type="molecule type" value="Genomic_DNA"/>
</dbReference>
<dbReference type="KEGG" id="nneo:PQG83_14765"/>
<proteinExistence type="predicted"/>
<reference evidence="1 2" key="1">
    <citation type="submission" date="2023-01" db="EMBL/GenBank/DDBJ databases">
        <title>Cultivation and genomic characterization of new, ubiquitous marine nitrite-oxidizing bacteria from the Nitrospirales.</title>
        <authorList>
            <person name="Mueller A.J."/>
            <person name="Daebeler A."/>
            <person name="Herbold C.W."/>
            <person name="Kirkegaard R.H."/>
            <person name="Daims H."/>
        </authorList>
    </citation>
    <scope>NUCLEOTIDE SEQUENCE [LARGE SCALE GENOMIC DNA]</scope>
    <source>
        <strain evidence="1 2">DK</strain>
    </source>
</reference>
<protein>
    <submittedName>
        <fullName evidence="1">Outer membrane beta-barrel protein</fullName>
    </submittedName>
</protein>
<sequence>MDDIEIYLAGYGVGSQPFNKGVSYKGRVVSAEKVNGGPGLGFKVGLFPHIAGGYLGLELESFGNANSIRFPIVNNLGTTKGDSSLITLQSMVNLIARYPGSMFRPYVGIGGGLSNGILRNADIPGRKDKSFETGTAPGYQFLGGMHLVITERWFVFGEYKYFSANYHWKELSLNFRSEYFLGGIGYLF</sequence>
<dbReference type="InterPro" id="IPR011250">
    <property type="entry name" value="OMP/PagP_B-barrel"/>
</dbReference>
<name>A0AA96GGX7_9BACT</name>
<accession>A0AA96GGX7</accession>
<evidence type="ECO:0000313" key="2">
    <source>
        <dbReference type="Proteomes" id="UP001302494"/>
    </source>
</evidence>
<organism evidence="1 2">
    <name type="scientific">Candidatus Nitrospira neomarina</name>
    <dbReference type="NCBI Taxonomy" id="3020899"/>
    <lineage>
        <taxon>Bacteria</taxon>
        <taxon>Pseudomonadati</taxon>
        <taxon>Nitrospirota</taxon>
        <taxon>Nitrospiria</taxon>
        <taxon>Nitrospirales</taxon>
        <taxon>Nitrospiraceae</taxon>
        <taxon>Nitrospira</taxon>
    </lineage>
</organism>
<dbReference type="RefSeq" id="WP_312742548.1">
    <property type="nucleotide sequence ID" value="NZ_CP116968.1"/>
</dbReference>
<dbReference type="AlphaFoldDB" id="A0AA96GGX7"/>
<dbReference type="Gene3D" id="2.40.160.20">
    <property type="match status" value="1"/>
</dbReference>